<keyword evidence="5" id="KW-1003">Cell membrane</keyword>
<keyword evidence="7" id="KW-0732">Signal</keyword>
<dbReference type="InterPro" id="IPR044527">
    <property type="entry name" value="NrtA/CpmA_ABC-bd_dom"/>
</dbReference>
<evidence type="ECO:0000256" key="8">
    <source>
        <dbReference type="ARBA" id="ARBA00023136"/>
    </source>
</evidence>
<evidence type="ECO:0000256" key="6">
    <source>
        <dbReference type="ARBA" id="ARBA00022519"/>
    </source>
</evidence>
<dbReference type="GO" id="GO:0016020">
    <property type="term" value="C:membrane"/>
    <property type="evidence" value="ECO:0007669"/>
    <property type="project" value="InterPro"/>
</dbReference>
<keyword evidence="8" id="KW-0472">Membrane</keyword>
<comment type="similarity">
    <text evidence="3">Belongs to the bacterial solute-binding protein SsuA/TauA family.</text>
</comment>
<dbReference type="NCBIfam" id="TIGR01728">
    <property type="entry name" value="SsuA_fam"/>
    <property type="match status" value="1"/>
</dbReference>
<protein>
    <submittedName>
        <fullName evidence="9">Sulfate ABC transporter substrate-binding protein</fullName>
    </submittedName>
</protein>
<dbReference type="AlphaFoldDB" id="A0A1V4AWP9"/>
<proteinExistence type="inferred from homology"/>
<evidence type="ECO:0000256" key="7">
    <source>
        <dbReference type="ARBA" id="ARBA00022729"/>
    </source>
</evidence>
<dbReference type="InterPro" id="IPR010067">
    <property type="entry name" value="ABC_SsuA_sub-bd"/>
</dbReference>
<evidence type="ECO:0000313" key="10">
    <source>
        <dbReference type="Proteomes" id="UP000189681"/>
    </source>
</evidence>
<evidence type="ECO:0000256" key="4">
    <source>
        <dbReference type="ARBA" id="ARBA00022448"/>
    </source>
</evidence>
<evidence type="ECO:0000256" key="2">
    <source>
        <dbReference type="ARBA" id="ARBA00004418"/>
    </source>
</evidence>
<evidence type="ECO:0000256" key="5">
    <source>
        <dbReference type="ARBA" id="ARBA00022475"/>
    </source>
</evidence>
<dbReference type="Pfam" id="PF13379">
    <property type="entry name" value="NMT1_2"/>
    <property type="match status" value="1"/>
</dbReference>
<accession>A0A1V4AWP9</accession>
<dbReference type="GO" id="GO:0042626">
    <property type="term" value="F:ATPase-coupled transmembrane transporter activity"/>
    <property type="evidence" value="ECO:0007669"/>
    <property type="project" value="InterPro"/>
</dbReference>
<reference evidence="9 10" key="1">
    <citation type="journal article" date="2017" name="Water Res.">
        <title>Discovery and metagenomic analysis of an anammox bacterial enrichment related to Candidatus "Brocadia caroliniensis" in a full-scale glycerol-fed nitritation-denitritation separate centrate treatment process.</title>
        <authorList>
            <person name="Park H."/>
            <person name="Brotto A.C."/>
            <person name="van Loosdrecht M.C."/>
            <person name="Chandran K."/>
        </authorList>
    </citation>
    <scope>NUCLEOTIDE SEQUENCE [LARGE SCALE GENOMIC DNA]</scope>
    <source>
        <strain evidence="9">26THWARD</strain>
    </source>
</reference>
<dbReference type="GO" id="GO:0012505">
    <property type="term" value="C:endomembrane system"/>
    <property type="evidence" value="ECO:0007669"/>
    <property type="project" value="UniProtKB-SubCell"/>
</dbReference>
<dbReference type="Gene3D" id="3.40.190.10">
    <property type="entry name" value="Periplasmic binding protein-like II"/>
    <property type="match status" value="2"/>
</dbReference>
<dbReference type="GO" id="GO:0042597">
    <property type="term" value="C:periplasmic space"/>
    <property type="evidence" value="ECO:0007669"/>
    <property type="project" value="UniProtKB-SubCell"/>
</dbReference>
<gene>
    <name evidence="9" type="ORF">AYP45_02585</name>
</gene>
<evidence type="ECO:0000256" key="1">
    <source>
        <dbReference type="ARBA" id="ARBA00004308"/>
    </source>
</evidence>
<dbReference type="EMBL" id="AYTS01000024">
    <property type="protein sequence ID" value="OOP57557.1"/>
    <property type="molecule type" value="Genomic_DNA"/>
</dbReference>
<sequence>MHMLRLWVSSLILFFFVMCGVGCSKSVDNATIRIGYFPNISHAQVVIGIAEDTFTAYLGPKIKIKTTLFNAGPSLIEAVFSGDIDIACVGPSPAINGYVRSGGRALKVIAGAASGGSLFVVRKDSHIKEAADLVGKRIATPQLGNTQDIAFRGYIRNFGLKPREKGGTVDILPLRNPDILNLFMMKQIDGAWVQEPWGSRIINEADGEVFLDERTLWKGGRFSSTLMIVRTEFLLRRPDLVKRWLAAHVKITRWIHQHPRKAKKVIGAQIKALSGVSLSGEVMNDAFSRLEATYDPIVSSLTLYAKMAYEAGFLGDQRIDLSGLVDLKLLNEVLKERALPQLGE</sequence>
<dbReference type="PANTHER" id="PTHR30024">
    <property type="entry name" value="ALIPHATIC SULFONATES-BINDING PROTEIN-RELATED"/>
    <property type="match status" value="1"/>
</dbReference>
<dbReference type="CDD" id="cd13553">
    <property type="entry name" value="PBP2_NrtA_CpmA_like"/>
    <property type="match status" value="1"/>
</dbReference>
<dbReference type="SUPFAM" id="SSF53850">
    <property type="entry name" value="Periplasmic binding protein-like II"/>
    <property type="match status" value="1"/>
</dbReference>
<keyword evidence="6" id="KW-0997">Cell inner membrane</keyword>
<dbReference type="PANTHER" id="PTHR30024:SF47">
    <property type="entry name" value="TAURINE-BINDING PERIPLASMIC PROTEIN"/>
    <property type="match status" value="1"/>
</dbReference>
<organism evidence="9 10">
    <name type="scientific">Candidatus Brocadia carolinensis</name>
    <dbReference type="NCBI Taxonomy" id="1004156"/>
    <lineage>
        <taxon>Bacteria</taxon>
        <taxon>Pseudomonadati</taxon>
        <taxon>Planctomycetota</taxon>
        <taxon>Candidatus Brocadiia</taxon>
        <taxon>Candidatus Brocadiales</taxon>
        <taxon>Candidatus Brocadiaceae</taxon>
        <taxon>Candidatus Brocadia</taxon>
    </lineage>
</organism>
<dbReference type="Proteomes" id="UP000189681">
    <property type="component" value="Unassembled WGS sequence"/>
</dbReference>
<keyword evidence="4" id="KW-0813">Transport</keyword>
<evidence type="ECO:0000256" key="3">
    <source>
        <dbReference type="ARBA" id="ARBA00010742"/>
    </source>
</evidence>
<dbReference type="STRING" id="1004156.AYP45_02585"/>
<name>A0A1V4AWP9_9BACT</name>
<evidence type="ECO:0000313" key="9">
    <source>
        <dbReference type="EMBL" id="OOP57557.1"/>
    </source>
</evidence>
<comment type="caution">
    <text evidence="9">The sequence shown here is derived from an EMBL/GenBank/DDBJ whole genome shotgun (WGS) entry which is preliminary data.</text>
</comment>
<comment type="subcellular location">
    <subcellularLocation>
        <location evidence="1">Endomembrane system</location>
    </subcellularLocation>
    <subcellularLocation>
        <location evidence="2">Periplasm</location>
    </subcellularLocation>
</comment>